<dbReference type="SUPFAM" id="SSF48452">
    <property type="entry name" value="TPR-like"/>
    <property type="match status" value="1"/>
</dbReference>
<dbReference type="InterPro" id="IPR051263">
    <property type="entry name" value="C-type_cytochrome_biogenesis"/>
</dbReference>
<evidence type="ECO:0000259" key="5">
    <source>
        <dbReference type="Pfam" id="PF23914"/>
    </source>
</evidence>
<sequence length="285" mass="32569">MTFWLGIGLLLLLTFGLWLPLGWGLDWQTNHRQRENIARYREQTQGNVDEELAQELAQRLLDDEKQLEKQPHFIPKTSPRYGAYLVVLMAVLVVVPLGYYFSLDRFSEVQQYQQTQREKQAEKATTSQNVEQSEEPSEDSYVLKIQQRLRQNPNNAEDWIALGQAYMTQNEVDNALLAYSYAERLTGAKPYLLGLIANGLYQQAGQKITPQVRALLDQALVQDPKEVSSLSLLAGEAFVQGHYADALHLWQQVLDAEKSSVDRRAIIQNMQMAEMLQNAKTQKAN</sequence>
<keyword evidence="9" id="KW-1185">Reference proteome</keyword>
<reference evidence="6 9" key="2">
    <citation type="journal article" date="2022" name="Front. Microbiol.">
        <title>Commensal bacteria contribute to the growth of multidrug-resistant Avibacterium paragallinarum in chickens.</title>
        <authorList>
            <person name="Zhu J."/>
            <person name="Chen Y."/>
            <person name="Wu Y."/>
            <person name="Wang Y."/>
            <person name="Zhu K."/>
        </authorList>
    </citation>
    <scope>NUCLEOTIDE SEQUENCE [LARGE SCALE GENOMIC DNA]</scope>
    <source>
        <strain evidence="6 9">AV25</strain>
    </source>
</reference>
<dbReference type="EMBL" id="JAMDKF010000002">
    <property type="protein sequence ID" value="MEE6040568.1"/>
    <property type="molecule type" value="Genomic_DNA"/>
</dbReference>
<dbReference type="EMBL" id="QJPJ01000002">
    <property type="protein sequence ID" value="PXZ40411.1"/>
    <property type="molecule type" value="Genomic_DNA"/>
</dbReference>
<dbReference type="Gene3D" id="1.25.40.10">
    <property type="entry name" value="Tetratricopeptide repeat domain"/>
    <property type="match status" value="1"/>
</dbReference>
<evidence type="ECO:0000256" key="4">
    <source>
        <dbReference type="SAM" id="Phobius"/>
    </source>
</evidence>
<feature type="transmembrane region" description="Helical" evidence="4">
    <location>
        <begin position="81"/>
        <end position="101"/>
    </location>
</feature>
<evidence type="ECO:0000256" key="3">
    <source>
        <dbReference type="SAM" id="MobiDB-lite"/>
    </source>
</evidence>
<dbReference type="AlphaFoldDB" id="A0AAE5TJL0"/>
<dbReference type="PANTHER" id="PTHR47870:SF2">
    <property type="entry name" value="FORMATE-DEPENDENT NITRITE REDUCTASE COMPLEX SUBUNIT NRFF"/>
    <property type="match status" value="1"/>
</dbReference>
<evidence type="ECO:0000313" key="9">
    <source>
        <dbReference type="Proteomes" id="UP001347884"/>
    </source>
</evidence>
<reference evidence="6" key="3">
    <citation type="submission" date="2022-05" db="EMBL/GenBank/DDBJ databases">
        <authorList>
            <person name="Chen Y."/>
            <person name="Zhu J."/>
            <person name="Zhu K."/>
        </authorList>
    </citation>
    <scope>NUCLEOTIDE SEQUENCE</scope>
    <source>
        <strain evidence="6">AV25</strain>
    </source>
</reference>
<evidence type="ECO:0000313" key="7">
    <source>
        <dbReference type="EMBL" id="PXZ40411.1"/>
    </source>
</evidence>
<keyword evidence="4" id="KW-0812">Transmembrane</keyword>
<dbReference type="InterPro" id="IPR056413">
    <property type="entry name" value="TPR_CcmH_CycH"/>
</dbReference>
<dbReference type="PANTHER" id="PTHR47870">
    <property type="entry name" value="CYTOCHROME C-TYPE BIOGENESIS PROTEIN CCMH"/>
    <property type="match status" value="1"/>
</dbReference>
<feature type="domain" description="Cytochrome c-type biogenesis protein H TPR" evidence="5">
    <location>
        <begin position="109"/>
        <end position="255"/>
    </location>
</feature>
<comment type="caution">
    <text evidence="7">The sequence shown here is derived from an EMBL/GenBank/DDBJ whole genome shotgun (WGS) entry which is preliminary data.</text>
</comment>
<dbReference type="InterPro" id="IPR011990">
    <property type="entry name" value="TPR-like_helical_dom_sf"/>
</dbReference>
<dbReference type="RefSeq" id="WP_110478640.1">
    <property type="nucleotide sequence ID" value="NZ_CP081939.1"/>
</dbReference>
<feature type="region of interest" description="Disordered" evidence="3">
    <location>
        <begin position="117"/>
        <end position="139"/>
    </location>
</feature>
<proteinExistence type="predicted"/>
<dbReference type="Proteomes" id="UP001347884">
    <property type="component" value="Unassembled WGS sequence"/>
</dbReference>
<evidence type="ECO:0000256" key="1">
    <source>
        <dbReference type="ARBA" id="ARBA00022737"/>
    </source>
</evidence>
<gene>
    <name evidence="7" type="ORF">DM482_02155</name>
    <name evidence="6" type="ORF">M5S13_01505</name>
</gene>
<dbReference type="GO" id="GO:0005886">
    <property type="term" value="C:plasma membrane"/>
    <property type="evidence" value="ECO:0007669"/>
    <property type="project" value="TreeGrafter"/>
</dbReference>
<keyword evidence="4" id="KW-0472">Membrane</keyword>
<keyword evidence="1" id="KW-0677">Repeat</keyword>
<keyword evidence="2" id="KW-0802">TPR repeat</keyword>
<name>A0AAE5TJL0_AVIPA</name>
<accession>A0AAE5TJL0</accession>
<evidence type="ECO:0000313" key="6">
    <source>
        <dbReference type="EMBL" id="MEE6040568.1"/>
    </source>
</evidence>
<reference evidence="7 8" key="1">
    <citation type="submission" date="2018-06" db="EMBL/GenBank/DDBJ databases">
        <authorList>
            <person name="Teymurazov M."/>
            <person name="Kislichkina A."/>
            <person name="Abaymova A."/>
            <person name="Mukhina T."/>
            <person name="Mayskaya N."/>
            <person name="Svetoch E."/>
            <person name="Bogun A."/>
        </authorList>
    </citation>
    <scope>NUCLEOTIDE SEQUENCE [LARGE SCALE GENOMIC DNA]</scope>
    <source>
        <strain evidence="7 8">SCPM-O-B-8406</strain>
    </source>
</reference>
<keyword evidence="4" id="KW-1133">Transmembrane helix</keyword>
<evidence type="ECO:0000256" key="2">
    <source>
        <dbReference type="ARBA" id="ARBA00022803"/>
    </source>
</evidence>
<protein>
    <recommendedName>
        <fullName evidence="5">Cytochrome c-type biogenesis protein H TPR domain-containing protein</fullName>
    </recommendedName>
</protein>
<evidence type="ECO:0000313" key="8">
    <source>
        <dbReference type="Proteomes" id="UP000247594"/>
    </source>
</evidence>
<dbReference type="Proteomes" id="UP000247594">
    <property type="component" value="Unassembled WGS sequence"/>
</dbReference>
<organism evidence="7 8">
    <name type="scientific">Avibacterium paragallinarum</name>
    <name type="common">Haemophilus gallinarum</name>
    <dbReference type="NCBI Taxonomy" id="728"/>
    <lineage>
        <taxon>Bacteria</taxon>
        <taxon>Pseudomonadati</taxon>
        <taxon>Pseudomonadota</taxon>
        <taxon>Gammaproteobacteria</taxon>
        <taxon>Pasteurellales</taxon>
        <taxon>Pasteurellaceae</taxon>
        <taxon>Avibacterium</taxon>
    </lineage>
</organism>
<dbReference type="Pfam" id="PF23914">
    <property type="entry name" value="TPR_CcmH_CycH"/>
    <property type="match status" value="1"/>
</dbReference>